<evidence type="ECO:0000256" key="1">
    <source>
        <dbReference type="ARBA" id="ARBA00001470"/>
    </source>
</evidence>
<dbReference type="Proteomes" id="UP000184031">
    <property type="component" value="Unassembled WGS sequence"/>
</dbReference>
<dbReference type="InterPro" id="IPR010819">
    <property type="entry name" value="AGE/CE"/>
</dbReference>
<name>A0A1M6SDE3_9FLAO</name>
<evidence type="ECO:0000256" key="4">
    <source>
        <dbReference type="HAMAP-Rule" id="MF_00929"/>
    </source>
</evidence>
<dbReference type="PANTHER" id="PTHR15108">
    <property type="entry name" value="N-ACYLGLUCOSAMINE-2-EPIMERASE"/>
    <property type="match status" value="1"/>
</dbReference>
<dbReference type="Gene3D" id="1.50.10.10">
    <property type="match status" value="1"/>
</dbReference>
<dbReference type="SMR" id="A0A1M6SDE3"/>
<proteinExistence type="inferred from homology"/>
<dbReference type="OrthoDB" id="618431at2"/>
<dbReference type="HAMAP" id="MF_00929">
    <property type="entry name" value="Cellobiose_2_epim"/>
    <property type="match status" value="1"/>
</dbReference>
<dbReference type="GO" id="GO:0005975">
    <property type="term" value="P:carbohydrate metabolic process"/>
    <property type="evidence" value="ECO:0007669"/>
    <property type="project" value="InterPro"/>
</dbReference>
<gene>
    <name evidence="5" type="ORF">SAMN04487891_102404</name>
    <name evidence="6" type="ORF">SAMN05216293_1083</name>
</gene>
<evidence type="ECO:0000313" key="5">
    <source>
        <dbReference type="EMBL" id="SFB80008.1"/>
    </source>
</evidence>
<evidence type="ECO:0000313" key="8">
    <source>
        <dbReference type="Proteomes" id="UP000198940"/>
    </source>
</evidence>
<dbReference type="EMBL" id="FRAT01000002">
    <property type="protein sequence ID" value="SHK42528.1"/>
    <property type="molecule type" value="Genomic_DNA"/>
</dbReference>
<dbReference type="GO" id="GO:0047736">
    <property type="term" value="F:cellobiose epimerase activity"/>
    <property type="evidence" value="ECO:0007669"/>
    <property type="project" value="UniProtKB-UniRule"/>
</dbReference>
<dbReference type="InterPro" id="IPR008928">
    <property type="entry name" value="6-hairpin_glycosidase_sf"/>
</dbReference>
<comment type="function">
    <text evidence="4">Catalyzes the reversible epimerization of cellobiose to 4-O-beta-D-glucopyranosyl-D-mannose (Glc-Man).</text>
</comment>
<dbReference type="AlphaFoldDB" id="A0A1M6SDE3"/>
<dbReference type="Pfam" id="PF07221">
    <property type="entry name" value="GlcNAc_2-epim"/>
    <property type="match status" value="1"/>
</dbReference>
<dbReference type="InterPro" id="IPR028584">
    <property type="entry name" value="Cellobiose_2_epim"/>
</dbReference>
<evidence type="ECO:0000256" key="3">
    <source>
        <dbReference type="ARBA" id="ARBA00023235"/>
    </source>
</evidence>
<dbReference type="SUPFAM" id="SSF48208">
    <property type="entry name" value="Six-hairpin glycosidases"/>
    <property type="match status" value="1"/>
</dbReference>
<dbReference type="EC" id="5.1.3.11" evidence="4"/>
<dbReference type="EMBL" id="FOKU01000002">
    <property type="protein sequence ID" value="SFB80008.1"/>
    <property type="molecule type" value="Genomic_DNA"/>
</dbReference>
<dbReference type="InterPro" id="IPR012341">
    <property type="entry name" value="6hp_glycosidase-like_sf"/>
</dbReference>
<evidence type="ECO:0000256" key="2">
    <source>
        <dbReference type="ARBA" id="ARBA00008558"/>
    </source>
</evidence>
<reference evidence="6 7" key="1">
    <citation type="submission" date="2016-11" db="EMBL/GenBank/DDBJ databases">
        <authorList>
            <person name="Varghese N."/>
            <person name="Submissions S."/>
        </authorList>
    </citation>
    <scope>NUCLEOTIDE SEQUENCE [LARGE SCALE GENOMIC DNA]</scope>
    <source>
        <strain evidence="6 7">CGMCC 1.12174</strain>
        <strain evidence="5 8">DSM 26351</strain>
    </source>
</reference>
<protein>
    <recommendedName>
        <fullName evidence="4">Cellobiose 2-epimerase</fullName>
        <shortName evidence="4">CE</shortName>
        <ecNumber evidence="4">5.1.3.11</ecNumber>
    </recommendedName>
</protein>
<keyword evidence="8" id="KW-1185">Reference proteome</keyword>
<dbReference type="RefSeq" id="WP_072877687.1">
    <property type="nucleotide sequence ID" value="NZ_FOKU01000002.1"/>
</dbReference>
<comment type="similarity">
    <text evidence="2">Belongs to the N-acylglucosamine 2-epimerase family.</text>
</comment>
<dbReference type="Proteomes" id="UP000198940">
    <property type="component" value="Unassembled WGS sequence"/>
</dbReference>
<keyword evidence="3 4" id="KW-0413">Isomerase</keyword>
<comment type="caution">
    <text evidence="6">The sequence shown here is derived from an EMBL/GenBank/DDBJ whole genome shotgun (WGS) entry which is preliminary data.</text>
</comment>
<organism evidence="6 7">
    <name type="scientific">Flagellimonas taeanensis</name>
    <dbReference type="NCBI Taxonomy" id="1005926"/>
    <lineage>
        <taxon>Bacteria</taxon>
        <taxon>Pseudomonadati</taxon>
        <taxon>Bacteroidota</taxon>
        <taxon>Flavobacteriia</taxon>
        <taxon>Flavobacteriales</taxon>
        <taxon>Flavobacteriaceae</taxon>
        <taxon>Flagellimonas</taxon>
    </lineage>
</organism>
<dbReference type="STRING" id="1055723.SAMN05216293_1083"/>
<comment type="similarity">
    <text evidence="4">Belongs to the cellobiose 2-epimerase family.</text>
</comment>
<accession>A0A1M6SDE3</accession>
<evidence type="ECO:0000313" key="6">
    <source>
        <dbReference type="EMBL" id="SHK42528.1"/>
    </source>
</evidence>
<evidence type="ECO:0000313" key="7">
    <source>
        <dbReference type="Proteomes" id="UP000184031"/>
    </source>
</evidence>
<comment type="catalytic activity">
    <reaction evidence="1 4">
        <text>D-cellobiose = beta-D-glucosyl-(1-&gt;4)-D-mannopyranose</text>
        <dbReference type="Rhea" id="RHEA:23384"/>
        <dbReference type="ChEBI" id="CHEBI:17057"/>
        <dbReference type="ChEBI" id="CHEBI:47931"/>
        <dbReference type="EC" id="5.1.3.11"/>
    </reaction>
</comment>
<sequence length="398" mass="46389">MPQPLQVLKSELRTELDRILNYWSNHTLDFDHGGFLGQIDHWNNVVPNAPKGIILNTRILWSFSAASNHLKTNAYQHICDRAYDYLKDYFKDPVHSGVFWELDYKGNPTNTRKQIYAQAFAIYALSEYYIFSKNEDAKQWAIQVFEIIEEVAKDSLNGGYLEAFREDWLPIEDMRLSTKDLNASKTMNTHLHILEAYTRLSDIYENDQLRNSLKELVLLFQNRFLTAENHYDLFFDSNWSLLSSVISYGHDIETAWLVIEAVKRLNNQPLLKEVQETAIRVANTFLQEAIDDDMGVINEKNAKTGQVDQDRHWWPQMEAIVGLSYVYGLTNDPKYIESALAIWKFTKKHLVDHVNGEWHFRVDKNGIPYTQEDKVSMWKAPYHTTRACILLSTENPLG</sequence>